<dbReference type="AlphaFoldDB" id="A0A433QUW6"/>
<dbReference type="Proteomes" id="UP000274822">
    <property type="component" value="Unassembled WGS sequence"/>
</dbReference>
<sequence>MARCDRGCCEPRASWQHLGPLLFVDIHSHTKNITKCTSLDDSESQKLYTCFWPIFVTLSETIYRNKWSCLHPFRFICYDER</sequence>
<keyword evidence="2" id="KW-1185">Reference proteome</keyword>
<reference evidence="1 2" key="1">
    <citation type="journal article" date="2018" name="New Phytol.">
        <title>Phylogenomics of Endogonaceae and evolution of mycorrhizas within Mucoromycota.</title>
        <authorList>
            <person name="Chang Y."/>
            <person name="Desiro A."/>
            <person name="Na H."/>
            <person name="Sandor L."/>
            <person name="Lipzen A."/>
            <person name="Clum A."/>
            <person name="Barry K."/>
            <person name="Grigoriev I.V."/>
            <person name="Martin F.M."/>
            <person name="Stajich J.E."/>
            <person name="Smith M.E."/>
            <person name="Bonito G."/>
            <person name="Spatafora J.W."/>
        </authorList>
    </citation>
    <scope>NUCLEOTIDE SEQUENCE [LARGE SCALE GENOMIC DNA]</scope>
    <source>
        <strain evidence="1 2">AD002</strain>
    </source>
</reference>
<accession>A0A433QUW6</accession>
<name>A0A433QUW6_9FUNG</name>
<comment type="caution">
    <text evidence="1">The sequence shown here is derived from an EMBL/GenBank/DDBJ whole genome shotgun (WGS) entry which is preliminary data.</text>
</comment>
<gene>
    <name evidence="1" type="ORF">BC938DRAFT_471130</name>
</gene>
<evidence type="ECO:0000313" key="2">
    <source>
        <dbReference type="Proteomes" id="UP000274822"/>
    </source>
</evidence>
<organism evidence="1 2">
    <name type="scientific">Jimgerdemannia flammicorona</name>
    <dbReference type="NCBI Taxonomy" id="994334"/>
    <lineage>
        <taxon>Eukaryota</taxon>
        <taxon>Fungi</taxon>
        <taxon>Fungi incertae sedis</taxon>
        <taxon>Mucoromycota</taxon>
        <taxon>Mucoromycotina</taxon>
        <taxon>Endogonomycetes</taxon>
        <taxon>Endogonales</taxon>
        <taxon>Endogonaceae</taxon>
        <taxon>Jimgerdemannia</taxon>
    </lineage>
</organism>
<protein>
    <submittedName>
        <fullName evidence="1">Uncharacterized protein</fullName>
    </submittedName>
</protein>
<dbReference type="EMBL" id="RBNJ01001105">
    <property type="protein sequence ID" value="RUS33548.1"/>
    <property type="molecule type" value="Genomic_DNA"/>
</dbReference>
<evidence type="ECO:0000313" key="1">
    <source>
        <dbReference type="EMBL" id="RUS33548.1"/>
    </source>
</evidence>
<proteinExistence type="predicted"/>